<evidence type="ECO:0000259" key="3">
    <source>
        <dbReference type="PROSITE" id="PS50234"/>
    </source>
</evidence>
<dbReference type="InterPro" id="IPR029062">
    <property type="entry name" value="Class_I_gatase-like"/>
</dbReference>
<evidence type="ECO:0000256" key="1">
    <source>
        <dbReference type="SAM" id="MobiDB-lite"/>
    </source>
</evidence>
<comment type="caution">
    <text evidence="4">The sequence shown here is derived from an EMBL/GenBank/DDBJ whole genome shotgun (WGS) entry which is preliminary data.</text>
</comment>
<keyword evidence="2" id="KW-1133">Transmembrane helix</keyword>
<organism evidence="4">
    <name type="scientific">marine sediment metagenome</name>
    <dbReference type="NCBI Taxonomy" id="412755"/>
    <lineage>
        <taxon>unclassified sequences</taxon>
        <taxon>metagenomes</taxon>
        <taxon>ecological metagenomes</taxon>
    </lineage>
</organism>
<protein>
    <recommendedName>
        <fullName evidence="3">VWFA domain-containing protein</fullName>
    </recommendedName>
</protein>
<keyword evidence="2" id="KW-0472">Membrane</keyword>
<dbReference type="Pfam" id="PF00092">
    <property type="entry name" value="VWA"/>
    <property type="match status" value="1"/>
</dbReference>
<sequence>MTLTQPVWLVLAIPLAAAMLYWPLPGRLMQILRAVAVGLMVLAMAGLAIDLPSRAGTVVIVADRSLSMPADSEQIQTEAVKLIQEQGQRTSHLAVVSFGRKATVELAPQGGRFSGFITRTDPEGSDLAAAIDLAASLVPPESPGRVLVLSDGRHTGGEPLAAASRAAAREIAVDYRLVQRPATNDLAISRVDAPSSVGPGESFLISVWVRSPISQEIAYELRRGQTVLASGARAATAGDSRLTFRDRAAESGVGQYTVGISAGGKDPVPENNRARILVAVRGDKPLLCVSPRGPSGLSRLLAAGGVNVVARTPQQCNWSLADLSQYSGVLIENTLADDIGTAGMETISAWVREIGSGLMMTGGRNAYGPGGYFRSPLEDILPVSMELRREHRKLALAIVVALDRSGSMAVPVSAGRTKMDLADLGAAEVVQLLSSMDEFGCLAVDSSAHVIVNLAPVSDKKRMTDKILRIRSEGGGIFVYEALSKAAAMLAKAKAGTRHIILFADAADAEEPGKYKQLIETCRRANITVSVIGLGTRADSDARLLEDIAKRGGGRCFFTESAQQLPRLFAQDTFIVARSAFLDEQTPIKTTGSLMTLAQRRFSDAPPIGGYNLCYLRPDAIMAARTVDEYKAPVVAAWNVGAGRALSYTGEADGKYTGPIARWGEVGEFFSSLARWTMGQVSELPDEMLLTQEVVDGACRIQLHLDPERTDVAFGGMPEVTMLKGQLGGQLTSRRDQMRWASTDVLELTIPLDGGETALAAVEIPSIGRFSLAPVCLPYSPEYRPANEQRGADLLERVARITGGRQRVNLSGIWQDLPARPRQINLSPWLLMAAIVVFLLEIFERRTGLLSVWRPIKARAVAAEQAASQPPAPGRRHRRRRAAKTAEAPEAVPPIPEAPAAKAPEPPPPSEGLGDLLRRARRRAKGRTNRREF</sequence>
<feature type="compositionally biased region" description="Basic residues" evidence="1">
    <location>
        <begin position="919"/>
        <end position="933"/>
    </location>
</feature>
<keyword evidence="2" id="KW-0812">Transmembrane</keyword>
<dbReference type="PANTHER" id="PTHR37947">
    <property type="entry name" value="BLL2462 PROTEIN"/>
    <property type="match status" value="1"/>
</dbReference>
<dbReference type="EMBL" id="LAZR01000092">
    <property type="protein sequence ID" value="KKN92748.1"/>
    <property type="molecule type" value="Genomic_DNA"/>
</dbReference>
<dbReference type="CDD" id="cd00198">
    <property type="entry name" value="vWFA"/>
    <property type="match status" value="1"/>
</dbReference>
<dbReference type="SUPFAM" id="SSF53300">
    <property type="entry name" value="vWA-like"/>
    <property type="match status" value="2"/>
</dbReference>
<feature type="region of interest" description="Disordered" evidence="1">
    <location>
        <begin position="864"/>
        <end position="933"/>
    </location>
</feature>
<feature type="compositionally biased region" description="Basic residues" evidence="1">
    <location>
        <begin position="874"/>
        <end position="883"/>
    </location>
</feature>
<evidence type="ECO:0000256" key="2">
    <source>
        <dbReference type="SAM" id="Phobius"/>
    </source>
</evidence>
<accession>A0A0F9XKY4</accession>
<dbReference type="InterPro" id="IPR002035">
    <property type="entry name" value="VWF_A"/>
</dbReference>
<evidence type="ECO:0000313" key="4">
    <source>
        <dbReference type="EMBL" id="KKN92748.1"/>
    </source>
</evidence>
<dbReference type="Pfam" id="PF13519">
    <property type="entry name" value="VWA_2"/>
    <property type="match status" value="1"/>
</dbReference>
<dbReference type="PROSITE" id="PS50234">
    <property type="entry name" value="VWFA"/>
    <property type="match status" value="1"/>
</dbReference>
<feature type="transmembrane region" description="Helical" evidence="2">
    <location>
        <begin position="6"/>
        <end position="24"/>
    </location>
</feature>
<dbReference type="Gene3D" id="3.40.50.410">
    <property type="entry name" value="von Willebrand factor, type A domain"/>
    <property type="match status" value="1"/>
</dbReference>
<feature type="domain" description="VWFA" evidence="3">
    <location>
        <begin position="397"/>
        <end position="573"/>
    </location>
</feature>
<reference evidence="4" key="1">
    <citation type="journal article" date="2015" name="Nature">
        <title>Complex archaea that bridge the gap between prokaryotes and eukaryotes.</title>
        <authorList>
            <person name="Spang A."/>
            <person name="Saw J.H."/>
            <person name="Jorgensen S.L."/>
            <person name="Zaremba-Niedzwiedzka K."/>
            <person name="Martijn J."/>
            <person name="Lind A.E."/>
            <person name="van Eijk R."/>
            <person name="Schleper C."/>
            <person name="Guy L."/>
            <person name="Ettema T.J."/>
        </authorList>
    </citation>
    <scope>NUCLEOTIDE SEQUENCE</scope>
</reference>
<dbReference type="SMART" id="SM00327">
    <property type="entry name" value="VWA"/>
    <property type="match status" value="2"/>
</dbReference>
<dbReference type="InterPro" id="IPR036465">
    <property type="entry name" value="vWFA_dom_sf"/>
</dbReference>
<name>A0A0F9XKY4_9ZZZZ</name>
<gene>
    <name evidence="4" type="ORF">LCGC14_0204910</name>
</gene>
<dbReference type="Gene3D" id="3.40.50.880">
    <property type="match status" value="2"/>
</dbReference>
<proteinExistence type="predicted"/>
<dbReference type="SUPFAM" id="SSF52317">
    <property type="entry name" value="Class I glutamine amidotransferase-like"/>
    <property type="match status" value="1"/>
</dbReference>
<dbReference type="AlphaFoldDB" id="A0A0F9XKY4"/>
<dbReference type="PANTHER" id="PTHR37947:SF2">
    <property type="entry name" value="VON WILLEBRAND FACTOR TYPE A"/>
    <property type="match status" value="1"/>
</dbReference>